<dbReference type="Proteomes" id="UP000184144">
    <property type="component" value="Unassembled WGS sequence"/>
</dbReference>
<evidence type="ECO:0000313" key="2">
    <source>
        <dbReference type="EMBL" id="SHF83771.1"/>
    </source>
</evidence>
<sequence>MERFLGMERTVVCGLFPPPDSVCSPLQETESKGSGWDVAAGDGRGGVNELAQ</sequence>
<proteinExistence type="predicted"/>
<reference evidence="3" key="1">
    <citation type="submission" date="2016-11" db="EMBL/GenBank/DDBJ databases">
        <authorList>
            <person name="Varghese N."/>
            <person name="Submissions S."/>
        </authorList>
    </citation>
    <scope>NUCLEOTIDE SEQUENCE [LARGE SCALE GENOMIC DNA]</scope>
    <source>
        <strain evidence="3">DSM 100566</strain>
    </source>
</reference>
<evidence type="ECO:0000256" key="1">
    <source>
        <dbReference type="SAM" id="MobiDB-lite"/>
    </source>
</evidence>
<dbReference type="STRING" id="1486859.SAMN05444273_11610"/>
<accession>A0A1M5EXK6</accession>
<evidence type="ECO:0000313" key="3">
    <source>
        <dbReference type="Proteomes" id="UP000184144"/>
    </source>
</evidence>
<keyword evidence="3" id="KW-1185">Reference proteome</keyword>
<feature type="region of interest" description="Disordered" evidence="1">
    <location>
        <begin position="24"/>
        <end position="52"/>
    </location>
</feature>
<organism evidence="2 3">
    <name type="scientific">Litoreibacter ascidiaceicola</name>
    <dbReference type="NCBI Taxonomy" id="1486859"/>
    <lineage>
        <taxon>Bacteria</taxon>
        <taxon>Pseudomonadati</taxon>
        <taxon>Pseudomonadota</taxon>
        <taxon>Alphaproteobacteria</taxon>
        <taxon>Rhodobacterales</taxon>
        <taxon>Roseobacteraceae</taxon>
        <taxon>Litoreibacter</taxon>
    </lineage>
</organism>
<dbReference type="AlphaFoldDB" id="A0A1M5EXK6"/>
<name>A0A1M5EXK6_9RHOB</name>
<dbReference type="EMBL" id="FQUV01000016">
    <property type="protein sequence ID" value="SHF83771.1"/>
    <property type="molecule type" value="Genomic_DNA"/>
</dbReference>
<gene>
    <name evidence="2" type="ORF">SAMN05444273_11610</name>
</gene>
<protein>
    <submittedName>
        <fullName evidence="2">Uncharacterized protein</fullName>
    </submittedName>
</protein>